<accession>A0ABN6L8U9</accession>
<evidence type="ECO:0000313" key="1">
    <source>
        <dbReference type="EMBL" id="BDC99609.1"/>
    </source>
</evidence>
<protein>
    <submittedName>
        <fullName evidence="1">Uncharacterized protein</fullName>
    </submittedName>
</protein>
<keyword evidence="2" id="KW-1185">Reference proteome</keyword>
<evidence type="ECO:0000313" key="2">
    <source>
        <dbReference type="Proteomes" id="UP001354989"/>
    </source>
</evidence>
<reference evidence="1 2" key="1">
    <citation type="submission" date="2021-12" db="EMBL/GenBank/DDBJ databases">
        <title>Genome sequencing of bacteria with rrn-lacking chromosome and rrn-plasmid.</title>
        <authorList>
            <person name="Anda M."/>
            <person name="Iwasaki W."/>
        </authorList>
    </citation>
    <scope>NUCLEOTIDE SEQUENCE [LARGE SCALE GENOMIC DNA]</scope>
    <source>
        <strain evidence="1 2">NBRC 101262</strain>
    </source>
</reference>
<gene>
    <name evidence="1" type="ORF">PEPS_18900</name>
</gene>
<organism evidence="1 2">
    <name type="scientific">Persicobacter psychrovividus</name>
    <dbReference type="NCBI Taxonomy" id="387638"/>
    <lineage>
        <taxon>Bacteria</taxon>
        <taxon>Pseudomonadati</taxon>
        <taxon>Bacteroidota</taxon>
        <taxon>Cytophagia</taxon>
        <taxon>Cytophagales</taxon>
        <taxon>Persicobacteraceae</taxon>
        <taxon>Persicobacter</taxon>
    </lineage>
</organism>
<dbReference type="Proteomes" id="UP001354989">
    <property type="component" value="Chromosome"/>
</dbReference>
<name>A0ABN6L8U9_9BACT</name>
<sequence>MIIIIQKITYRHITFGLKINTNENQSYYRPYYLPYFICF</sequence>
<dbReference type="EMBL" id="AP025292">
    <property type="protein sequence ID" value="BDC99609.1"/>
    <property type="molecule type" value="Genomic_DNA"/>
</dbReference>
<proteinExistence type="predicted"/>